<proteinExistence type="predicted"/>
<feature type="compositionally biased region" description="Low complexity" evidence="1">
    <location>
        <begin position="18"/>
        <end position="33"/>
    </location>
</feature>
<evidence type="ECO:0000313" key="3">
    <source>
        <dbReference type="Proteomes" id="UP000799640"/>
    </source>
</evidence>
<dbReference type="AlphaFoldDB" id="A0A6G1I7G9"/>
<accession>A0A6G1I7G9</accession>
<sequence length="167" mass="17507">MGLEKRQPGSLGTKHGAAEAAASSVSDTTTSTAKPRVSLSMLGHDIPTYAGSTSFATPIPHELRHSALAGVQEQAGTPSCPGDDAQPTQPAKSSSKAMDRFDAIRSTARAYETGHLKAIGASSASETGRPTERLADGHARLQATKAIIFSGHSYWYSQICIKTWPNA</sequence>
<keyword evidence="3" id="KW-1185">Reference proteome</keyword>
<gene>
    <name evidence="2" type="ORF">EJ06DRAFT_518673</name>
</gene>
<dbReference type="Proteomes" id="UP000799640">
    <property type="component" value="Unassembled WGS sequence"/>
</dbReference>
<protein>
    <submittedName>
        <fullName evidence="2">Uncharacterized protein</fullName>
    </submittedName>
</protein>
<organism evidence="2 3">
    <name type="scientific">Trichodelitschia bisporula</name>
    <dbReference type="NCBI Taxonomy" id="703511"/>
    <lineage>
        <taxon>Eukaryota</taxon>
        <taxon>Fungi</taxon>
        <taxon>Dikarya</taxon>
        <taxon>Ascomycota</taxon>
        <taxon>Pezizomycotina</taxon>
        <taxon>Dothideomycetes</taxon>
        <taxon>Dothideomycetes incertae sedis</taxon>
        <taxon>Phaeotrichales</taxon>
        <taxon>Phaeotrichaceae</taxon>
        <taxon>Trichodelitschia</taxon>
    </lineage>
</organism>
<feature type="compositionally biased region" description="Polar residues" evidence="1">
    <location>
        <begin position="86"/>
        <end position="96"/>
    </location>
</feature>
<name>A0A6G1I7G9_9PEZI</name>
<dbReference type="EMBL" id="ML996688">
    <property type="protein sequence ID" value="KAF2404212.1"/>
    <property type="molecule type" value="Genomic_DNA"/>
</dbReference>
<evidence type="ECO:0000256" key="1">
    <source>
        <dbReference type="SAM" id="MobiDB-lite"/>
    </source>
</evidence>
<evidence type="ECO:0000313" key="2">
    <source>
        <dbReference type="EMBL" id="KAF2404212.1"/>
    </source>
</evidence>
<reference evidence="2" key="1">
    <citation type="journal article" date="2020" name="Stud. Mycol.">
        <title>101 Dothideomycetes genomes: a test case for predicting lifestyles and emergence of pathogens.</title>
        <authorList>
            <person name="Haridas S."/>
            <person name="Albert R."/>
            <person name="Binder M."/>
            <person name="Bloem J."/>
            <person name="Labutti K."/>
            <person name="Salamov A."/>
            <person name="Andreopoulos B."/>
            <person name="Baker S."/>
            <person name="Barry K."/>
            <person name="Bills G."/>
            <person name="Bluhm B."/>
            <person name="Cannon C."/>
            <person name="Castanera R."/>
            <person name="Culley D."/>
            <person name="Daum C."/>
            <person name="Ezra D."/>
            <person name="Gonzalez J."/>
            <person name="Henrissat B."/>
            <person name="Kuo A."/>
            <person name="Liang C."/>
            <person name="Lipzen A."/>
            <person name="Lutzoni F."/>
            <person name="Magnuson J."/>
            <person name="Mondo S."/>
            <person name="Nolan M."/>
            <person name="Ohm R."/>
            <person name="Pangilinan J."/>
            <person name="Park H.-J."/>
            <person name="Ramirez L."/>
            <person name="Alfaro M."/>
            <person name="Sun H."/>
            <person name="Tritt A."/>
            <person name="Yoshinaga Y."/>
            <person name="Zwiers L.-H."/>
            <person name="Turgeon B."/>
            <person name="Goodwin S."/>
            <person name="Spatafora J."/>
            <person name="Crous P."/>
            <person name="Grigoriev I."/>
        </authorList>
    </citation>
    <scope>NUCLEOTIDE SEQUENCE</scope>
    <source>
        <strain evidence="2">CBS 262.69</strain>
    </source>
</reference>
<feature type="region of interest" description="Disordered" evidence="1">
    <location>
        <begin position="1"/>
        <end position="99"/>
    </location>
</feature>